<dbReference type="WBParaSite" id="TMUE_2000007673.2">
    <property type="protein sequence ID" value="TMUE_2000007673.2"/>
    <property type="gene ID" value="WBGene00299972"/>
</dbReference>
<keyword evidence="2" id="KW-1185">Reference proteome</keyword>
<protein>
    <submittedName>
        <fullName evidence="3 4">Uncharacterized protein</fullName>
    </submittedName>
</protein>
<evidence type="ECO:0000256" key="1">
    <source>
        <dbReference type="SAM" id="MobiDB-lite"/>
    </source>
</evidence>
<name>A0A5S6QKE6_TRIMR</name>
<sequence length="91" mass="9710">MGDLSAFRPEANDVLLTVAAARGSQVALAISAALQRPPGRRAHTNAQEQSKQHRQMSQLSRAQFLSVRFGHLPPPFIGAAKARFGAFGGKS</sequence>
<accession>A0A5S6QKE6</accession>
<evidence type="ECO:0000313" key="3">
    <source>
        <dbReference type="WBParaSite" id="TMUE_2000007673.1"/>
    </source>
</evidence>
<feature type="compositionally biased region" description="Polar residues" evidence="1">
    <location>
        <begin position="44"/>
        <end position="58"/>
    </location>
</feature>
<feature type="region of interest" description="Disordered" evidence="1">
    <location>
        <begin position="37"/>
        <end position="58"/>
    </location>
</feature>
<proteinExistence type="predicted"/>
<reference evidence="2" key="2">
    <citation type="submission" date="2014-03" db="EMBL/GenBank/DDBJ databases">
        <title>The whipworm genome and dual-species transcriptomics of an intimate host-pathogen interaction.</title>
        <authorList>
            <person name="Foth B.J."/>
            <person name="Tsai I.J."/>
            <person name="Reid A.J."/>
            <person name="Bancroft A.J."/>
            <person name="Nichol S."/>
            <person name="Tracey A."/>
            <person name="Holroyd N."/>
            <person name="Cotton J.A."/>
            <person name="Stanley E.J."/>
            <person name="Zarowiecki M."/>
            <person name="Liu J.Z."/>
            <person name="Huckvale T."/>
            <person name="Cooper P.J."/>
            <person name="Grencis R.K."/>
            <person name="Berriman M."/>
        </authorList>
    </citation>
    <scope>NUCLEOTIDE SEQUENCE [LARGE SCALE GENOMIC DNA]</scope>
    <source>
        <strain evidence="2">Edinburgh</strain>
    </source>
</reference>
<dbReference type="AlphaFoldDB" id="A0A5S6QKE6"/>
<evidence type="ECO:0000313" key="4">
    <source>
        <dbReference type="WBParaSite" id="TMUE_2000007673.2"/>
    </source>
</evidence>
<reference evidence="3" key="3">
    <citation type="submission" date="2019-12" db="UniProtKB">
        <authorList>
            <consortium name="WormBaseParasite"/>
        </authorList>
    </citation>
    <scope>IDENTIFICATION</scope>
</reference>
<reference evidence="2" key="1">
    <citation type="submission" date="2013-11" db="EMBL/GenBank/DDBJ databases">
        <authorList>
            <person name="Aslett M."/>
        </authorList>
    </citation>
    <scope>NUCLEOTIDE SEQUENCE [LARGE SCALE GENOMIC DNA]</scope>
    <source>
        <strain evidence="2">Edinburgh</strain>
    </source>
</reference>
<dbReference type="WBParaSite" id="TMUE_2000007673.1">
    <property type="protein sequence ID" value="TMUE_2000007673.1"/>
    <property type="gene ID" value="WBGene00299972"/>
</dbReference>
<evidence type="ECO:0000313" key="2">
    <source>
        <dbReference type="Proteomes" id="UP000046395"/>
    </source>
</evidence>
<dbReference type="Proteomes" id="UP000046395">
    <property type="component" value="Unassembled WGS sequence"/>
</dbReference>
<organism evidence="2 3">
    <name type="scientific">Trichuris muris</name>
    <name type="common">Mouse whipworm</name>
    <dbReference type="NCBI Taxonomy" id="70415"/>
    <lineage>
        <taxon>Eukaryota</taxon>
        <taxon>Metazoa</taxon>
        <taxon>Ecdysozoa</taxon>
        <taxon>Nematoda</taxon>
        <taxon>Enoplea</taxon>
        <taxon>Dorylaimia</taxon>
        <taxon>Trichinellida</taxon>
        <taxon>Trichuridae</taxon>
        <taxon>Trichuris</taxon>
    </lineage>
</organism>